<keyword evidence="1" id="KW-0479">Metal-binding</keyword>
<evidence type="ECO:0000313" key="5">
    <source>
        <dbReference type="EMBL" id="TMQ46993.1"/>
    </source>
</evidence>
<name>A0A538S6J1_UNCEI</name>
<evidence type="ECO:0000259" key="4">
    <source>
        <dbReference type="Pfam" id="PF00127"/>
    </source>
</evidence>
<dbReference type="GO" id="GO:0009055">
    <property type="term" value="F:electron transfer activity"/>
    <property type="evidence" value="ECO:0007669"/>
    <property type="project" value="InterPro"/>
</dbReference>
<dbReference type="PANTHER" id="PTHR36507">
    <property type="entry name" value="BLL1555 PROTEIN"/>
    <property type="match status" value="1"/>
</dbReference>
<dbReference type="PANTHER" id="PTHR36507:SF1">
    <property type="entry name" value="BLL1555 PROTEIN"/>
    <property type="match status" value="1"/>
</dbReference>
<dbReference type="AlphaFoldDB" id="A0A538S6J1"/>
<sequence length="123" mass="11869">MIALGAGACSKSSSPTSPYGGGGGTGGGGSSGGASFNFGPFAVGQSASFTFASAGTFGYHCIPHRTMGMVGSVQVDASGSDSAVVQIAVSGFSFTPAAVQIKTGGHVRWVNASSSAVHTVTSD</sequence>
<dbReference type="SUPFAM" id="SSF49503">
    <property type="entry name" value="Cupredoxins"/>
    <property type="match status" value="2"/>
</dbReference>
<evidence type="ECO:0000256" key="1">
    <source>
        <dbReference type="ARBA" id="ARBA00022723"/>
    </source>
</evidence>
<dbReference type="InterPro" id="IPR008972">
    <property type="entry name" value="Cupredoxin"/>
</dbReference>
<dbReference type="EMBL" id="VBOS01000556">
    <property type="protein sequence ID" value="TMQ46993.1"/>
    <property type="molecule type" value="Genomic_DNA"/>
</dbReference>
<keyword evidence="2" id="KW-0186">Copper</keyword>
<reference evidence="5 6" key="1">
    <citation type="journal article" date="2019" name="Nat. Microbiol.">
        <title>Mediterranean grassland soil C-N compound turnover is dependent on rainfall and depth, and is mediated by genomically divergent microorganisms.</title>
        <authorList>
            <person name="Diamond S."/>
            <person name="Andeer P.F."/>
            <person name="Li Z."/>
            <person name="Crits-Christoph A."/>
            <person name="Burstein D."/>
            <person name="Anantharaman K."/>
            <person name="Lane K.R."/>
            <person name="Thomas B.C."/>
            <person name="Pan C."/>
            <person name="Northen T.R."/>
            <person name="Banfield J.F."/>
        </authorList>
    </citation>
    <scope>NUCLEOTIDE SEQUENCE [LARGE SCALE GENOMIC DNA]</scope>
    <source>
        <strain evidence="5">WS_2</strain>
    </source>
</reference>
<dbReference type="Pfam" id="PF00127">
    <property type="entry name" value="Copper-bind"/>
    <property type="match status" value="1"/>
</dbReference>
<comment type="caution">
    <text evidence="5">The sequence shown here is derived from an EMBL/GenBank/DDBJ whole genome shotgun (WGS) entry which is preliminary data.</text>
</comment>
<dbReference type="InterPro" id="IPR000923">
    <property type="entry name" value="BlueCu_1"/>
</dbReference>
<organism evidence="5 6">
    <name type="scientific">Eiseniibacteriota bacterium</name>
    <dbReference type="NCBI Taxonomy" id="2212470"/>
    <lineage>
        <taxon>Bacteria</taxon>
        <taxon>Candidatus Eiseniibacteriota</taxon>
    </lineage>
</organism>
<evidence type="ECO:0000256" key="3">
    <source>
        <dbReference type="SAM" id="MobiDB-lite"/>
    </source>
</evidence>
<gene>
    <name evidence="5" type="ORF">E6K72_14425</name>
</gene>
<dbReference type="InterPro" id="IPR052721">
    <property type="entry name" value="ET_Amicyanin"/>
</dbReference>
<dbReference type="Proteomes" id="UP000317716">
    <property type="component" value="Unassembled WGS sequence"/>
</dbReference>
<feature type="compositionally biased region" description="Low complexity" evidence="3">
    <location>
        <begin position="7"/>
        <end position="18"/>
    </location>
</feature>
<feature type="domain" description="Blue (type 1) copper" evidence="4">
    <location>
        <begin position="42"/>
        <end position="75"/>
    </location>
</feature>
<protein>
    <recommendedName>
        <fullName evidence="4">Blue (type 1) copper domain-containing protein</fullName>
    </recommendedName>
</protein>
<dbReference type="GO" id="GO:0005507">
    <property type="term" value="F:copper ion binding"/>
    <property type="evidence" value="ECO:0007669"/>
    <property type="project" value="InterPro"/>
</dbReference>
<evidence type="ECO:0000313" key="6">
    <source>
        <dbReference type="Proteomes" id="UP000317716"/>
    </source>
</evidence>
<feature type="region of interest" description="Disordered" evidence="3">
    <location>
        <begin position="1"/>
        <end position="27"/>
    </location>
</feature>
<accession>A0A538S6J1</accession>
<proteinExistence type="predicted"/>
<evidence type="ECO:0000256" key="2">
    <source>
        <dbReference type="ARBA" id="ARBA00023008"/>
    </source>
</evidence>
<dbReference type="Gene3D" id="2.60.40.420">
    <property type="entry name" value="Cupredoxins - blue copper proteins"/>
    <property type="match status" value="2"/>
</dbReference>